<keyword evidence="4" id="KW-0326">Glycosidase</keyword>
<sequence>MTKVNFDFIAEMEGGPVLRGYVPDPEYSKSGVTIATGFDLGQCSEDDLIRLLPKGCELVNTLAPYCLLKKNKAVAALQAAPLRITSDDAHTIDQCVKQQKLAQLVERYNRASELFFEQLPEPVQTVVASVAFQYGDLAKRCPLFWKAAIAGNTQAMVAELNNFGDRYPSRRRREARYLAGTV</sequence>
<comment type="caution">
    <text evidence="4">The sequence shown here is derived from an EMBL/GenBank/DDBJ whole genome shotgun (WGS) entry which is preliminary data.</text>
</comment>
<dbReference type="RefSeq" id="WP_377332237.1">
    <property type="nucleotide sequence ID" value="NZ_JBHSGB010000005.1"/>
</dbReference>
<name>A0ABV9JI62_9GAMM</name>
<dbReference type="InterPro" id="IPR031922">
    <property type="entry name" value="Pesticin_C"/>
</dbReference>
<dbReference type="Pfam" id="PF16754">
    <property type="entry name" value="Pesticin"/>
    <property type="match status" value="1"/>
</dbReference>
<dbReference type="Gene3D" id="1.10.530.40">
    <property type="match status" value="1"/>
</dbReference>
<dbReference type="GO" id="GO:0003796">
    <property type="term" value="F:lysozyme activity"/>
    <property type="evidence" value="ECO:0007669"/>
    <property type="project" value="UniProtKB-EC"/>
</dbReference>
<evidence type="ECO:0000259" key="3">
    <source>
        <dbReference type="Pfam" id="PF16754"/>
    </source>
</evidence>
<evidence type="ECO:0000256" key="2">
    <source>
        <dbReference type="ARBA" id="ARBA00022638"/>
    </source>
</evidence>
<keyword evidence="5" id="KW-1185">Reference proteome</keyword>
<evidence type="ECO:0000313" key="4">
    <source>
        <dbReference type="EMBL" id="MFC4654374.1"/>
    </source>
</evidence>
<dbReference type="CDD" id="cd16902">
    <property type="entry name" value="pesticin_lyz"/>
    <property type="match status" value="1"/>
</dbReference>
<keyword evidence="4" id="KW-0378">Hydrolase</keyword>
<proteinExistence type="predicted"/>
<evidence type="ECO:0000313" key="5">
    <source>
        <dbReference type="Proteomes" id="UP001595962"/>
    </source>
</evidence>
<dbReference type="EMBL" id="JBHSGB010000005">
    <property type="protein sequence ID" value="MFC4654374.1"/>
    <property type="molecule type" value="Genomic_DNA"/>
</dbReference>
<accession>A0ABV9JI62</accession>
<dbReference type="EC" id="3.2.1.17" evidence="4"/>
<organism evidence="4 5">
    <name type="scientific">Rheinheimera marina</name>
    <dbReference type="NCBI Taxonomy" id="1774958"/>
    <lineage>
        <taxon>Bacteria</taxon>
        <taxon>Pseudomonadati</taxon>
        <taxon>Pseudomonadota</taxon>
        <taxon>Gammaproteobacteria</taxon>
        <taxon>Chromatiales</taxon>
        <taxon>Chromatiaceae</taxon>
        <taxon>Rheinheimera</taxon>
    </lineage>
</organism>
<dbReference type="SUPFAM" id="SSF53955">
    <property type="entry name" value="Lysozyme-like"/>
    <property type="match status" value="1"/>
</dbReference>
<keyword evidence="1" id="KW-0929">Antimicrobial</keyword>
<reference evidence="5" key="1">
    <citation type="journal article" date="2019" name="Int. J. Syst. Evol. Microbiol.">
        <title>The Global Catalogue of Microorganisms (GCM) 10K type strain sequencing project: providing services to taxonomists for standard genome sequencing and annotation.</title>
        <authorList>
            <consortium name="The Broad Institute Genomics Platform"/>
            <consortium name="The Broad Institute Genome Sequencing Center for Infectious Disease"/>
            <person name="Wu L."/>
            <person name="Ma J."/>
        </authorList>
    </citation>
    <scope>NUCLEOTIDE SEQUENCE [LARGE SCALE GENOMIC DNA]</scope>
    <source>
        <strain evidence="5">DT28</strain>
    </source>
</reference>
<keyword evidence="2" id="KW-0081">Bacteriolytic enzyme</keyword>
<dbReference type="Proteomes" id="UP001595962">
    <property type="component" value="Unassembled WGS sequence"/>
</dbReference>
<dbReference type="InterPro" id="IPR023347">
    <property type="entry name" value="Lysozyme_dom_sf"/>
</dbReference>
<feature type="domain" description="Pesticin C-terminal" evidence="3">
    <location>
        <begin position="3"/>
        <end position="150"/>
    </location>
</feature>
<dbReference type="InterPro" id="IPR023346">
    <property type="entry name" value="Lysozyme-like_dom_sf"/>
</dbReference>
<gene>
    <name evidence="4" type="ORF">ACFO3I_04950</name>
</gene>
<evidence type="ECO:0000256" key="1">
    <source>
        <dbReference type="ARBA" id="ARBA00022529"/>
    </source>
</evidence>
<protein>
    <submittedName>
        <fullName evidence="4">Pesticin C-terminus-like muramidase</fullName>
        <ecNumber evidence="4">3.2.1.17</ecNumber>
    </submittedName>
</protein>